<evidence type="ECO:0000313" key="7">
    <source>
        <dbReference type="EMBL" id="CAB5035331.1"/>
    </source>
</evidence>
<dbReference type="EMBL" id="CAFAAL010000192">
    <property type="protein sequence ID" value="CAB4816932.1"/>
    <property type="molecule type" value="Genomic_DNA"/>
</dbReference>
<protein>
    <submittedName>
        <fullName evidence="7">Unannotated protein</fullName>
    </submittedName>
</protein>
<dbReference type="GO" id="GO:0016491">
    <property type="term" value="F:oxidoreductase activity"/>
    <property type="evidence" value="ECO:0007669"/>
    <property type="project" value="InterPro"/>
</dbReference>
<dbReference type="EMBL" id="CAFBMF010000060">
    <property type="protein sequence ID" value="CAB4902450.1"/>
    <property type="molecule type" value="Genomic_DNA"/>
</dbReference>
<dbReference type="EMBL" id="CAEZZP010000074">
    <property type="protein sequence ID" value="CAB4776845.1"/>
    <property type="molecule type" value="Genomic_DNA"/>
</dbReference>
<dbReference type="EMBL" id="CAEZYH010000066">
    <property type="protein sequence ID" value="CAB4725237.1"/>
    <property type="molecule type" value="Genomic_DNA"/>
</dbReference>
<proteinExistence type="predicted"/>
<evidence type="ECO:0000313" key="6">
    <source>
        <dbReference type="EMBL" id="CAB4902450.1"/>
    </source>
</evidence>
<organism evidence="7">
    <name type="scientific">freshwater metagenome</name>
    <dbReference type="NCBI Taxonomy" id="449393"/>
    <lineage>
        <taxon>unclassified sequences</taxon>
        <taxon>metagenomes</taxon>
        <taxon>ecological metagenomes</taxon>
    </lineage>
</organism>
<feature type="domain" description="EthD" evidence="1">
    <location>
        <begin position="11"/>
        <end position="98"/>
    </location>
</feature>
<dbReference type="InterPro" id="IPR011008">
    <property type="entry name" value="Dimeric_a/b-barrel"/>
</dbReference>
<reference evidence="7" key="1">
    <citation type="submission" date="2020-05" db="EMBL/GenBank/DDBJ databases">
        <authorList>
            <person name="Chiriac C."/>
            <person name="Salcher M."/>
            <person name="Ghai R."/>
            <person name="Kavagutti S V."/>
        </authorList>
    </citation>
    <scope>NUCLEOTIDE SEQUENCE</scope>
</reference>
<name>A0A6J7S2R7_9ZZZZ</name>
<evidence type="ECO:0000313" key="5">
    <source>
        <dbReference type="EMBL" id="CAB4877094.1"/>
    </source>
</evidence>
<gene>
    <name evidence="2" type="ORF">UFOPK2658_01352</name>
    <name evidence="3" type="ORF">UFOPK2880_01164</name>
    <name evidence="4" type="ORF">UFOPK3004_01611</name>
    <name evidence="5" type="ORF">UFOPK3304_01333</name>
    <name evidence="6" type="ORF">UFOPK3494_01014</name>
    <name evidence="7" type="ORF">UFOPK4134_01455</name>
</gene>
<dbReference type="SUPFAM" id="SSF54909">
    <property type="entry name" value="Dimeric alpha+beta barrel"/>
    <property type="match status" value="1"/>
</dbReference>
<dbReference type="InterPro" id="IPR009799">
    <property type="entry name" value="EthD_dom"/>
</dbReference>
<evidence type="ECO:0000313" key="3">
    <source>
        <dbReference type="EMBL" id="CAB4776845.1"/>
    </source>
</evidence>
<sequence>MIRLVTLLKRKPGTTHQEFLDYWFNTHGPLIKNCSAAKYVRRYEQHPAVWPAEGSRHEPGFDGVTIQIFDSADQFNAHMGEPDFPLVMEDTEKFLDTSNIQWILTEEPNLVIDN</sequence>
<evidence type="ECO:0000313" key="2">
    <source>
        <dbReference type="EMBL" id="CAB4725237.1"/>
    </source>
</evidence>
<evidence type="ECO:0000313" key="4">
    <source>
        <dbReference type="EMBL" id="CAB4816932.1"/>
    </source>
</evidence>
<dbReference type="EMBL" id="CAFBPS010000135">
    <property type="protein sequence ID" value="CAB5035331.1"/>
    <property type="molecule type" value="Genomic_DNA"/>
</dbReference>
<dbReference type="Pfam" id="PF07110">
    <property type="entry name" value="EthD"/>
    <property type="match status" value="1"/>
</dbReference>
<dbReference type="NCBIfam" id="TIGR02118">
    <property type="entry name" value="EthD family reductase"/>
    <property type="match status" value="1"/>
</dbReference>
<dbReference type="Gene3D" id="3.30.70.100">
    <property type="match status" value="1"/>
</dbReference>
<evidence type="ECO:0000259" key="1">
    <source>
        <dbReference type="Pfam" id="PF07110"/>
    </source>
</evidence>
<dbReference type="AlphaFoldDB" id="A0A6J7S2R7"/>
<accession>A0A6J7S2R7</accession>
<dbReference type="EMBL" id="CAFBLJ010000077">
    <property type="protein sequence ID" value="CAB4877094.1"/>
    <property type="molecule type" value="Genomic_DNA"/>
</dbReference>